<dbReference type="EMBL" id="CP090891">
    <property type="protein sequence ID" value="ULU10458.1"/>
    <property type="molecule type" value="Genomic_DNA"/>
</dbReference>
<dbReference type="InterPro" id="IPR013099">
    <property type="entry name" value="K_chnl_dom"/>
</dbReference>
<dbReference type="Pfam" id="PF07885">
    <property type="entry name" value="Ion_trans_2"/>
    <property type="match status" value="1"/>
</dbReference>
<accession>A0AAE9DSA5</accession>
<evidence type="ECO:0000313" key="12">
    <source>
        <dbReference type="Proteomes" id="UP000827892"/>
    </source>
</evidence>
<dbReference type="PANTHER" id="PTHR11003">
    <property type="entry name" value="POTASSIUM CHANNEL, SUBFAMILY K"/>
    <property type="match status" value="1"/>
</dbReference>
<keyword evidence="13" id="KW-1185">Reference proteome</keyword>
<feature type="transmembrane region" description="Helical" evidence="8">
    <location>
        <begin position="130"/>
        <end position="146"/>
    </location>
</feature>
<gene>
    <name evidence="10" type="ORF">L3Y34_014623</name>
    <name evidence="11" type="ORF">L5515_000699</name>
</gene>
<evidence type="ECO:0000256" key="7">
    <source>
        <dbReference type="ARBA" id="ARBA00023303"/>
    </source>
</evidence>
<dbReference type="SUPFAM" id="SSF81324">
    <property type="entry name" value="Voltage-gated potassium channels"/>
    <property type="match status" value="1"/>
</dbReference>
<keyword evidence="6 8" id="KW-0472">Membrane</keyword>
<dbReference type="AlphaFoldDB" id="A0AAE9DSA5"/>
<dbReference type="GO" id="GO:0016020">
    <property type="term" value="C:membrane"/>
    <property type="evidence" value="ECO:0007669"/>
    <property type="project" value="UniProtKB-SubCell"/>
</dbReference>
<evidence type="ECO:0000256" key="8">
    <source>
        <dbReference type="SAM" id="Phobius"/>
    </source>
</evidence>
<organism evidence="10 12">
    <name type="scientific">Caenorhabditis briggsae</name>
    <dbReference type="NCBI Taxonomy" id="6238"/>
    <lineage>
        <taxon>Eukaryota</taxon>
        <taxon>Metazoa</taxon>
        <taxon>Ecdysozoa</taxon>
        <taxon>Nematoda</taxon>
        <taxon>Chromadorea</taxon>
        <taxon>Rhabditida</taxon>
        <taxon>Rhabditina</taxon>
        <taxon>Rhabditomorpha</taxon>
        <taxon>Rhabditoidea</taxon>
        <taxon>Rhabditidae</taxon>
        <taxon>Peloderinae</taxon>
        <taxon>Caenorhabditis</taxon>
    </lineage>
</organism>
<evidence type="ECO:0000256" key="5">
    <source>
        <dbReference type="ARBA" id="ARBA00023065"/>
    </source>
</evidence>
<proteinExistence type="predicted"/>
<feature type="transmembrane region" description="Helical" evidence="8">
    <location>
        <begin position="313"/>
        <end position="339"/>
    </location>
</feature>
<keyword evidence="3 8" id="KW-0812">Transmembrane</keyword>
<keyword evidence="5" id="KW-0406">Ion transport</keyword>
<keyword evidence="4 8" id="KW-1133">Transmembrane helix</keyword>
<evidence type="ECO:0000256" key="4">
    <source>
        <dbReference type="ARBA" id="ARBA00022989"/>
    </source>
</evidence>
<feature type="transmembrane region" description="Helical" evidence="8">
    <location>
        <begin position="260"/>
        <end position="281"/>
    </location>
</feature>
<dbReference type="Proteomes" id="UP000827892">
    <property type="component" value="Chromosome I"/>
</dbReference>
<protein>
    <recommendedName>
        <fullName evidence="9">Potassium channel domain-containing protein</fullName>
    </recommendedName>
</protein>
<dbReference type="PANTHER" id="PTHR11003:SF296">
    <property type="entry name" value="POTASSIUM CHANNEL DOMAIN-CONTAINING PROTEIN"/>
    <property type="match status" value="1"/>
</dbReference>
<dbReference type="EMBL" id="CP092620">
    <property type="protein sequence ID" value="UMM11387.1"/>
    <property type="molecule type" value="Genomic_DNA"/>
</dbReference>
<feature type="domain" description="Potassium channel" evidence="9">
    <location>
        <begin position="122"/>
        <end position="180"/>
    </location>
</feature>
<reference evidence="11 13" key="1">
    <citation type="submission" date="2022-04" db="EMBL/GenBank/DDBJ databases">
        <title>Chromosome-level reference genomes for two strains of Caenorhabditis briggsae: an improved platform for comparative genomics.</title>
        <authorList>
            <person name="Stevens L."/>
            <person name="Andersen E."/>
        </authorList>
    </citation>
    <scope>NUCLEOTIDE SEQUENCE [LARGE SCALE GENOMIC DNA]</scope>
    <source>
        <strain evidence="11">VX34</strain>
        <tissue evidence="11">Whole-organism</tissue>
    </source>
</reference>
<evidence type="ECO:0000256" key="6">
    <source>
        <dbReference type="ARBA" id="ARBA00023136"/>
    </source>
</evidence>
<name>A0AAE9DSA5_CAEBR</name>
<sequence length="501" mass="57945">MSDEENSSSSELPVQNKLKKMLKMALPHVGLAVFLFLYLLLGAYAFYYQEYDADKKIQMTKLHLIRQRYRKIENEVKVLIGDDRKYKEYRPRLLQHLSGLSTYHEGRDFKSTISGISDDALPPRWTIRSSILYALSILTTTGYAYATPVTPIGQSFAIIYGLVGIPLMVLAAVDFGRFLSHIVLEIYSKYLDLVHKLKIMKTVIMERHRARDEKRRLHAFKRLVQDTGSTISECTTQKDVPLEEEQTTDSDEMPEKRLPLVINASILLIFCMLGGVLYIAAGGRATFIESFFLTFNLVANLTMSEMPTELNHILTIIYIFVFVTCGVAVLSMSAELAALELKELFMKIHYFGRRINFKRRQPKKEQMDVQVKELLKIIEEIRKRYPEKEKITTMDILEYMHENTVNDKLNERRDTIAFMPQTMEVIKFADEQDLEERSFSRHEDVASLGGKASTKLASVVDVMSFSPEENMEKRFKKEIRKYTTEIKYVNKRGQITNKAEL</sequence>
<dbReference type="InterPro" id="IPR003280">
    <property type="entry name" value="2pore_dom_K_chnl"/>
</dbReference>
<reference evidence="10 12" key="2">
    <citation type="submission" date="2022-05" db="EMBL/GenBank/DDBJ databases">
        <title>Chromosome-level reference genomes for two strains of Caenorhabditis briggsae: an improved platform for comparative genomics.</title>
        <authorList>
            <person name="Stevens L."/>
            <person name="Andersen E.C."/>
        </authorList>
    </citation>
    <scope>NUCLEOTIDE SEQUENCE [LARGE SCALE GENOMIC DNA]</scope>
    <source>
        <strain evidence="10">QX1410_ONT</strain>
        <tissue evidence="10">Whole-organism</tissue>
    </source>
</reference>
<dbReference type="Proteomes" id="UP000829354">
    <property type="component" value="Chromosome I"/>
</dbReference>
<evidence type="ECO:0000256" key="2">
    <source>
        <dbReference type="ARBA" id="ARBA00022448"/>
    </source>
</evidence>
<keyword evidence="7" id="KW-0407">Ion channel</keyword>
<evidence type="ECO:0000259" key="9">
    <source>
        <dbReference type="Pfam" id="PF07885"/>
    </source>
</evidence>
<dbReference type="Gene3D" id="1.10.287.70">
    <property type="match status" value="1"/>
</dbReference>
<evidence type="ECO:0000313" key="13">
    <source>
        <dbReference type="Proteomes" id="UP000829354"/>
    </source>
</evidence>
<feature type="transmembrane region" description="Helical" evidence="8">
    <location>
        <begin position="25"/>
        <end position="47"/>
    </location>
</feature>
<evidence type="ECO:0000313" key="10">
    <source>
        <dbReference type="EMBL" id="ULU10458.1"/>
    </source>
</evidence>
<dbReference type="GO" id="GO:0005267">
    <property type="term" value="F:potassium channel activity"/>
    <property type="evidence" value="ECO:0007669"/>
    <property type="project" value="InterPro"/>
</dbReference>
<evidence type="ECO:0000256" key="1">
    <source>
        <dbReference type="ARBA" id="ARBA00004141"/>
    </source>
</evidence>
<evidence type="ECO:0000256" key="3">
    <source>
        <dbReference type="ARBA" id="ARBA00022692"/>
    </source>
</evidence>
<comment type="subcellular location">
    <subcellularLocation>
        <location evidence="1">Membrane</location>
        <topology evidence="1">Multi-pass membrane protein</topology>
    </subcellularLocation>
</comment>
<keyword evidence="2" id="KW-0813">Transport</keyword>
<evidence type="ECO:0000313" key="11">
    <source>
        <dbReference type="EMBL" id="UMM11387.1"/>
    </source>
</evidence>
<feature type="transmembrane region" description="Helical" evidence="8">
    <location>
        <begin position="152"/>
        <end position="173"/>
    </location>
</feature>